<dbReference type="OrthoDB" id="666306at2759"/>
<evidence type="ECO:0000313" key="1">
    <source>
        <dbReference type="EMBL" id="KAF8672188.1"/>
    </source>
</evidence>
<organism evidence="1 2">
    <name type="scientific">Digitaria exilis</name>
    <dbReference type="NCBI Taxonomy" id="1010633"/>
    <lineage>
        <taxon>Eukaryota</taxon>
        <taxon>Viridiplantae</taxon>
        <taxon>Streptophyta</taxon>
        <taxon>Embryophyta</taxon>
        <taxon>Tracheophyta</taxon>
        <taxon>Spermatophyta</taxon>
        <taxon>Magnoliopsida</taxon>
        <taxon>Liliopsida</taxon>
        <taxon>Poales</taxon>
        <taxon>Poaceae</taxon>
        <taxon>PACMAD clade</taxon>
        <taxon>Panicoideae</taxon>
        <taxon>Panicodae</taxon>
        <taxon>Paniceae</taxon>
        <taxon>Anthephorinae</taxon>
        <taxon>Digitaria</taxon>
    </lineage>
</organism>
<sequence length="169" mass="17439">MPANSVPSLRPVAPLGWLPACAVTTAPYIARARGRQTGVALATSQRARAEIASHHIAYRMAPPPPPRALLVLPPLNPVAPAASNDDDGRARACTPAALLLAAAPRPARGAWVESDYPSSVPCGVTIPVEQCDPAVDAANAACRDMCHYGGRRGGRCVSPGRDALVLAPS</sequence>
<protein>
    <submittedName>
        <fullName evidence="1">Uncharacterized protein</fullName>
    </submittedName>
</protein>
<accession>A0A835AZ78</accession>
<keyword evidence="2" id="KW-1185">Reference proteome</keyword>
<dbReference type="AlphaFoldDB" id="A0A835AZ78"/>
<comment type="caution">
    <text evidence="1">The sequence shown here is derived from an EMBL/GenBank/DDBJ whole genome shotgun (WGS) entry which is preliminary data.</text>
</comment>
<gene>
    <name evidence="1" type="ORF">HU200_049756</name>
</gene>
<reference evidence="1" key="1">
    <citation type="submission" date="2020-07" db="EMBL/GenBank/DDBJ databases">
        <title>Genome sequence and genetic diversity analysis of an under-domesticated orphan crop, white fonio (Digitaria exilis).</title>
        <authorList>
            <person name="Bennetzen J.L."/>
            <person name="Chen S."/>
            <person name="Ma X."/>
            <person name="Wang X."/>
            <person name="Yssel A.E.J."/>
            <person name="Chaluvadi S.R."/>
            <person name="Johnson M."/>
            <person name="Gangashetty P."/>
            <person name="Hamidou F."/>
            <person name="Sanogo M.D."/>
            <person name="Zwaenepoel A."/>
            <person name="Wallace J."/>
            <person name="Van De Peer Y."/>
            <person name="Van Deynze A."/>
        </authorList>
    </citation>
    <scope>NUCLEOTIDE SEQUENCE</scope>
    <source>
        <tissue evidence="1">Leaves</tissue>
    </source>
</reference>
<evidence type="ECO:0000313" key="2">
    <source>
        <dbReference type="Proteomes" id="UP000636709"/>
    </source>
</evidence>
<dbReference type="EMBL" id="JACEFO010002223">
    <property type="protein sequence ID" value="KAF8672188.1"/>
    <property type="molecule type" value="Genomic_DNA"/>
</dbReference>
<dbReference type="Proteomes" id="UP000636709">
    <property type="component" value="Unassembled WGS sequence"/>
</dbReference>
<name>A0A835AZ78_9POAL</name>
<proteinExistence type="predicted"/>